<comment type="catalytic activity">
    <reaction evidence="14 15">
        <text>[(1-&gt;4)-beta-D-glucosyl]n+m + reduced acceptor + O2 = 4-dehydro-beta-D-glucosyl-[(1-&gt;4)-beta-D-glucosyl]n-1 + [(1-&gt;4)-beta-D-glucosyl]m + acceptor + H2O.</text>
        <dbReference type="EC" id="1.14.99.56"/>
    </reaction>
</comment>
<evidence type="ECO:0000256" key="4">
    <source>
        <dbReference type="ARBA" id="ARBA00022723"/>
    </source>
</evidence>
<dbReference type="GO" id="GO:0030248">
    <property type="term" value="F:cellulose binding"/>
    <property type="evidence" value="ECO:0007669"/>
    <property type="project" value="UniProtKB-UniRule"/>
</dbReference>
<keyword evidence="8" id="KW-0186">Copper</keyword>
<evidence type="ECO:0000256" key="15">
    <source>
        <dbReference type="RuleBase" id="RU368122"/>
    </source>
</evidence>
<evidence type="ECO:0000256" key="5">
    <source>
        <dbReference type="ARBA" id="ARBA00022729"/>
    </source>
</evidence>
<dbReference type="Pfam" id="PF03443">
    <property type="entry name" value="AA9"/>
    <property type="match status" value="1"/>
</dbReference>
<dbReference type="InterPro" id="IPR035971">
    <property type="entry name" value="CBD_sf"/>
</dbReference>
<keyword evidence="12 15" id="KW-0624">Polysaccharide degradation</keyword>
<evidence type="ECO:0000256" key="2">
    <source>
        <dbReference type="ARBA" id="ARBA00004613"/>
    </source>
</evidence>
<comment type="domain">
    <text evidence="15">Has a modular structure: an endo-beta-1,4-glucanase catalytic module at the N-terminus, a linker rich in serines and threonines, and a C-terminal carbohydrate-binding module (CBM).</text>
</comment>
<keyword evidence="6 15" id="KW-0136">Cellulose degradation</keyword>
<dbReference type="PANTHER" id="PTHR33353">
    <property type="entry name" value="PUTATIVE (AFU_ORTHOLOGUE AFUA_1G12560)-RELATED"/>
    <property type="match status" value="1"/>
</dbReference>
<dbReference type="GO" id="GO:0008810">
    <property type="term" value="F:cellulase activity"/>
    <property type="evidence" value="ECO:0007669"/>
    <property type="project" value="UniProtKB-UniRule"/>
</dbReference>
<dbReference type="GO" id="GO:0046872">
    <property type="term" value="F:metal ion binding"/>
    <property type="evidence" value="ECO:0007669"/>
    <property type="project" value="UniProtKB-KW"/>
</dbReference>
<evidence type="ECO:0000256" key="13">
    <source>
        <dbReference type="ARBA" id="ARBA00044502"/>
    </source>
</evidence>
<dbReference type="Pfam" id="PF00734">
    <property type="entry name" value="CBM_1"/>
    <property type="match status" value="1"/>
</dbReference>
<evidence type="ECO:0000256" key="3">
    <source>
        <dbReference type="ARBA" id="ARBA00022525"/>
    </source>
</evidence>
<dbReference type="InterPro" id="IPR049892">
    <property type="entry name" value="AA9"/>
</dbReference>
<comment type="cofactor">
    <cofactor evidence="1">
        <name>Cu(2+)</name>
        <dbReference type="ChEBI" id="CHEBI:29036"/>
    </cofactor>
</comment>
<evidence type="ECO:0000313" key="18">
    <source>
        <dbReference type="EMBL" id="KAH7132387.1"/>
    </source>
</evidence>
<evidence type="ECO:0000256" key="6">
    <source>
        <dbReference type="ARBA" id="ARBA00023001"/>
    </source>
</evidence>
<comment type="caution">
    <text evidence="18">The sequence shown here is derived from an EMBL/GenBank/DDBJ whole genome shotgun (WGS) entry which is preliminary data.</text>
</comment>
<dbReference type="EMBL" id="JAGMWT010000003">
    <property type="protein sequence ID" value="KAH7132387.1"/>
    <property type="molecule type" value="Genomic_DNA"/>
</dbReference>
<gene>
    <name evidence="18" type="ORF">B0J11DRAFT_427640</name>
</gene>
<dbReference type="PROSITE" id="PS51164">
    <property type="entry name" value="CBM1_2"/>
    <property type="match status" value="1"/>
</dbReference>
<dbReference type="InterPro" id="IPR005103">
    <property type="entry name" value="AA9_LPMO"/>
</dbReference>
<comment type="similarity">
    <text evidence="13">Belongs to the polysaccharide monooxygenase AA9 family.</text>
</comment>
<dbReference type="PANTHER" id="PTHR33353:SF9">
    <property type="entry name" value="ENDOGLUCANASE II"/>
    <property type="match status" value="1"/>
</dbReference>
<comment type="subcellular location">
    <subcellularLocation>
        <location evidence="2 15">Secreted</location>
    </subcellularLocation>
</comment>
<dbReference type="InterPro" id="IPR000254">
    <property type="entry name" value="CBD"/>
</dbReference>
<evidence type="ECO:0000256" key="8">
    <source>
        <dbReference type="ARBA" id="ARBA00023008"/>
    </source>
</evidence>
<reference evidence="18" key="1">
    <citation type="journal article" date="2021" name="Nat. Commun.">
        <title>Genetic determinants of endophytism in the Arabidopsis root mycobiome.</title>
        <authorList>
            <person name="Mesny F."/>
            <person name="Miyauchi S."/>
            <person name="Thiergart T."/>
            <person name="Pickel B."/>
            <person name="Atanasova L."/>
            <person name="Karlsson M."/>
            <person name="Huettel B."/>
            <person name="Barry K.W."/>
            <person name="Haridas S."/>
            <person name="Chen C."/>
            <person name="Bauer D."/>
            <person name="Andreopoulos W."/>
            <person name="Pangilinan J."/>
            <person name="LaButti K."/>
            <person name="Riley R."/>
            <person name="Lipzen A."/>
            <person name="Clum A."/>
            <person name="Drula E."/>
            <person name="Henrissat B."/>
            <person name="Kohler A."/>
            <person name="Grigoriev I.V."/>
            <person name="Martin F.M."/>
            <person name="Hacquard S."/>
        </authorList>
    </citation>
    <scope>NUCLEOTIDE SEQUENCE</scope>
    <source>
        <strain evidence="18">MPI-CAGE-CH-0243</strain>
    </source>
</reference>
<keyword evidence="9" id="KW-0503">Monooxygenase</keyword>
<dbReference type="CDD" id="cd21175">
    <property type="entry name" value="LPMO_AA9"/>
    <property type="match status" value="1"/>
</dbReference>
<feature type="signal peptide" evidence="16">
    <location>
        <begin position="1"/>
        <end position="19"/>
    </location>
</feature>
<sequence length="326" mass="33205">MKNVAIFIGFTACLGKAAAHATFQQLVCARLPNNNNPITDVTSNDIRCNANQGATAAKCSVAAGNTVTVEMHQHNSRSCTEEAIGGAHHGPVLVYLSKVSDATTADGSSPFFKIFQDSWGKASSTSQGSDDYWGTKDLNTNCGKMDVKIPNDLTPGDYLLRAEAIALHSAQSPGGAQFYITCYQLTVTGGGSSSPAGVSFPGAYKSSDPGIQINIYQQISKYVTPGPAVIPGGTEAVAGKAGSVVTATGGGIAQPTPTVTKGVSSIGSTLVTSARPATTSSTAGGGDGSCTPAKKWDQCGGTGFKGCGCASGSTCKVLNDYYSQCQ</sequence>
<keyword evidence="11 15" id="KW-0119">Carbohydrate metabolism</keyword>
<accession>A0A9P9E8A2</accession>
<keyword evidence="7" id="KW-0560">Oxidoreductase</keyword>
<evidence type="ECO:0000256" key="9">
    <source>
        <dbReference type="ARBA" id="ARBA00023033"/>
    </source>
</evidence>
<evidence type="ECO:0000256" key="1">
    <source>
        <dbReference type="ARBA" id="ARBA00001973"/>
    </source>
</evidence>
<evidence type="ECO:0000256" key="16">
    <source>
        <dbReference type="SAM" id="SignalP"/>
    </source>
</evidence>
<keyword evidence="4" id="KW-0479">Metal-binding</keyword>
<organism evidence="18 19">
    <name type="scientific">Dendryphion nanum</name>
    <dbReference type="NCBI Taxonomy" id="256645"/>
    <lineage>
        <taxon>Eukaryota</taxon>
        <taxon>Fungi</taxon>
        <taxon>Dikarya</taxon>
        <taxon>Ascomycota</taxon>
        <taxon>Pezizomycotina</taxon>
        <taxon>Dothideomycetes</taxon>
        <taxon>Pleosporomycetidae</taxon>
        <taxon>Pleosporales</taxon>
        <taxon>Torulaceae</taxon>
        <taxon>Dendryphion</taxon>
    </lineage>
</organism>
<proteinExistence type="inferred from homology"/>
<feature type="domain" description="CBM1" evidence="17">
    <location>
        <begin position="291"/>
        <end position="326"/>
    </location>
</feature>
<evidence type="ECO:0000313" key="19">
    <source>
        <dbReference type="Proteomes" id="UP000700596"/>
    </source>
</evidence>
<keyword evidence="18" id="KW-0378">Hydrolase</keyword>
<keyword evidence="19" id="KW-1185">Reference proteome</keyword>
<dbReference type="AlphaFoldDB" id="A0A9P9E8A2"/>
<evidence type="ECO:0000256" key="14">
    <source>
        <dbReference type="ARBA" id="ARBA00045077"/>
    </source>
</evidence>
<keyword evidence="5 16" id="KW-0732">Signal</keyword>
<evidence type="ECO:0000259" key="17">
    <source>
        <dbReference type="PROSITE" id="PS51164"/>
    </source>
</evidence>
<comment type="function">
    <text evidence="15">Lytic polysaccharide monooxygenase (LMPO) that depolymerizes crystalline and amorphous polysaccharides via the oxidation of scissile alpha- or beta-(1-4)-glycosidic bonds, yielding C1 and/or C4 oxidation products. Catalysis by LPMOs requires the reduction of the active-site copper from Cu(II) to Cu(I) by a reducing agent and H(2)O(2) or O(2) as a cosubstrate.</text>
</comment>
<dbReference type="EC" id="1.14.99.56" evidence="15"/>
<evidence type="ECO:0000256" key="7">
    <source>
        <dbReference type="ARBA" id="ARBA00023002"/>
    </source>
</evidence>
<dbReference type="SUPFAM" id="SSF57180">
    <property type="entry name" value="Cellulose-binding domain"/>
    <property type="match status" value="1"/>
</dbReference>
<evidence type="ECO:0000256" key="10">
    <source>
        <dbReference type="ARBA" id="ARBA00023157"/>
    </source>
</evidence>
<name>A0A9P9E8A2_9PLEO</name>
<dbReference type="OrthoDB" id="3238762at2759"/>
<dbReference type="Proteomes" id="UP000700596">
    <property type="component" value="Unassembled WGS sequence"/>
</dbReference>
<dbReference type="GO" id="GO:0005576">
    <property type="term" value="C:extracellular region"/>
    <property type="evidence" value="ECO:0007669"/>
    <property type="project" value="UniProtKB-SubCell"/>
</dbReference>
<evidence type="ECO:0000256" key="11">
    <source>
        <dbReference type="ARBA" id="ARBA00023277"/>
    </source>
</evidence>
<dbReference type="SMART" id="SM00236">
    <property type="entry name" value="fCBD"/>
    <property type="match status" value="1"/>
</dbReference>
<keyword evidence="3 15" id="KW-0964">Secreted</keyword>
<dbReference type="Gene3D" id="2.70.50.70">
    <property type="match status" value="1"/>
</dbReference>
<feature type="chain" id="PRO_5040255557" description="AA9 family lytic polysaccharide monooxygenase" evidence="16">
    <location>
        <begin position="20"/>
        <end position="326"/>
    </location>
</feature>
<evidence type="ECO:0000256" key="12">
    <source>
        <dbReference type="ARBA" id="ARBA00023326"/>
    </source>
</evidence>
<keyword evidence="10 15" id="KW-1015">Disulfide bond</keyword>
<dbReference type="GO" id="GO:0030245">
    <property type="term" value="P:cellulose catabolic process"/>
    <property type="evidence" value="ECO:0007669"/>
    <property type="project" value="UniProtKB-UniRule"/>
</dbReference>
<protein>
    <recommendedName>
        <fullName evidence="15">AA9 family lytic polysaccharide monooxygenase</fullName>
        <ecNumber evidence="15">1.14.99.56</ecNumber>
    </recommendedName>
    <alternativeName>
        <fullName evidence="15">Endo-beta-1,4-glucanase</fullName>
    </alternativeName>
    <alternativeName>
        <fullName evidence="15">Glycosyl hydrolase 61 family protein</fullName>
    </alternativeName>
</protein>
<dbReference type="GO" id="GO:0004497">
    <property type="term" value="F:monooxygenase activity"/>
    <property type="evidence" value="ECO:0007669"/>
    <property type="project" value="UniProtKB-KW"/>
</dbReference>